<sequence>MKTTYQLHGMTCASCGALVTKTLKGVDGVSDASVNFATETASVAHEAPVSLEILNTALAPLGKYSLSERSPHTETAHSMGMSEDEHRAHTGIGQTKAVKIAAAEALRSQIRIGIPLAIIAALIMVLDLFVAMPLLLEEFVHHLLPIMATYVLFVIGVPYLKGLVRFLKTGRADMDTLVGLGTLTAFLASFAISVMELVPGMLPAALEGVTYYEATIIIVVFITLGKYLEARSKIVASDAIEKLLELSAKTALVIRDGVAVEIAISEVVVGDIIRVLPGTKVPLDGVIVEGDSYLDEALVTGEPDPAHKSAGDTVIGGTLNTTGSFTFRATAVGSDTMLARIVQMVEDAQGSKAPIEALVDRISAVFTPTVLAVAVLALILWSVLGSPVLGLTAFVTVLVIACPCALGLATPMSIVTAVGTAASRGILIKDAASLELLALADTIVVDKTGTITKGMPEVIDFSVSGDLSEDAALAILAGIETYSEHPLARGVLAYAKTRNVLPAAATNIEAMKGRGIMGTVDDLTYKVGSTSFVGAPEDTTPYTTICIAREGGPLLATLHIADAVKDNAKGAIAALHKLGKTVIMLSGDDQATADRIAKEVGIDTAIGGVLPADKHAHIKRLQAEGKKVAMVGDGVNDAPALAQADIGVAMATGTDVAIESASITLLHGDLDRLVHAIKLSKRTRANIRQNLFFAFMYNTLGIPLAALTILPPAFAGFAMAASSVSVVGNALRLKK</sequence>
<dbReference type="AlphaFoldDB" id="A0A1F6DGR6"/>
<dbReference type="PROSITE" id="PS50846">
    <property type="entry name" value="HMA_2"/>
    <property type="match status" value="1"/>
</dbReference>
<dbReference type="InterPro" id="IPR001757">
    <property type="entry name" value="P_typ_ATPase"/>
</dbReference>
<dbReference type="NCBIfam" id="TIGR01511">
    <property type="entry name" value="ATPase-IB1_Cu"/>
    <property type="match status" value="1"/>
</dbReference>
<keyword evidence="5 11" id="KW-0479">Metal-binding</keyword>
<dbReference type="InterPro" id="IPR036163">
    <property type="entry name" value="HMA_dom_sf"/>
</dbReference>
<feature type="transmembrane region" description="Helical" evidence="11">
    <location>
        <begin position="176"/>
        <end position="198"/>
    </location>
</feature>
<dbReference type="NCBIfam" id="TIGR01512">
    <property type="entry name" value="ATPase-IB2_Cd"/>
    <property type="match status" value="1"/>
</dbReference>
<proteinExistence type="inferred from homology"/>
<dbReference type="Proteomes" id="UP000178794">
    <property type="component" value="Unassembled WGS sequence"/>
</dbReference>
<gene>
    <name evidence="13" type="ORF">A3C89_00495</name>
</gene>
<evidence type="ECO:0000259" key="12">
    <source>
        <dbReference type="PROSITE" id="PS50846"/>
    </source>
</evidence>
<evidence type="ECO:0000256" key="1">
    <source>
        <dbReference type="ARBA" id="ARBA00004651"/>
    </source>
</evidence>
<feature type="transmembrane region" description="Helical" evidence="11">
    <location>
        <begin position="142"/>
        <end position="164"/>
    </location>
</feature>
<keyword evidence="3 11" id="KW-1003">Cell membrane</keyword>
<dbReference type="PRINTS" id="PR00943">
    <property type="entry name" value="CUATPASE"/>
</dbReference>
<dbReference type="NCBIfam" id="TIGR01525">
    <property type="entry name" value="ATPase-IB_hvy"/>
    <property type="match status" value="1"/>
</dbReference>
<evidence type="ECO:0000256" key="4">
    <source>
        <dbReference type="ARBA" id="ARBA00022692"/>
    </source>
</evidence>
<dbReference type="PANTHER" id="PTHR43520">
    <property type="entry name" value="ATP7, ISOFORM B"/>
    <property type="match status" value="1"/>
</dbReference>
<comment type="similarity">
    <text evidence="2 11">Belongs to the cation transport ATPase (P-type) (TC 3.A.3) family. Type IB subfamily.</text>
</comment>
<dbReference type="SUPFAM" id="SSF81653">
    <property type="entry name" value="Calcium ATPase, transduction domain A"/>
    <property type="match status" value="1"/>
</dbReference>
<dbReference type="Gene3D" id="3.30.70.100">
    <property type="match status" value="1"/>
</dbReference>
<dbReference type="PROSITE" id="PS01229">
    <property type="entry name" value="COF_2"/>
    <property type="match status" value="1"/>
</dbReference>
<dbReference type="PROSITE" id="PS00154">
    <property type="entry name" value="ATPASE_E1_E2"/>
    <property type="match status" value="1"/>
</dbReference>
<dbReference type="InterPro" id="IPR008250">
    <property type="entry name" value="ATPase_P-typ_transduc_dom_A_sf"/>
</dbReference>
<keyword evidence="9 11" id="KW-1133">Transmembrane helix</keyword>
<reference evidence="13 14" key="1">
    <citation type="journal article" date="2016" name="Nat. Commun.">
        <title>Thousands of microbial genomes shed light on interconnected biogeochemical processes in an aquifer system.</title>
        <authorList>
            <person name="Anantharaman K."/>
            <person name="Brown C.T."/>
            <person name="Hug L.A."/>
            <person name="Sharon I."/>
            <person name="Castelle C.J."/>
            <person name="Probst A.J."/>
            <person name="Thomas B.C."/>
            <person name="Singh A."/>
            <person name="Wilkins M.J."/>
            <person name="Karaoz U."/>
            <person name="Brodie E.L."/>
            <person name="Williams K.H."/>
            <person name="Hubbard S.S."/>
            <person name="Banfield J.F."/>
        </authorList>
    </citation>
    <scope>NUCLEOTIDE SEQUENCE [LARGE SCALE GENOMIC DNA]</scope>
</reference>
<dbReference type="GO" id="GO:0005507">
    <property type="term" value="F:copper ion binding"/>
    <property type="evidence" value="ECO:0007669"/>
    <property type="project" value="TreeGrafter"/>
</dbReference>
<dbReference type="EMBL" id="MFLF01000008">
    <property type="protein sequence ID" value="OGG60232.1"/>
    <property type="molecule type" value="Genomic_DNA"/>
</dbReference>
<dbReference type="GO" id="GO:0016887">
    <property type="term" value="F:ATP hydrolysis activity"/>
    <property type="evidence" value="ECO:0007669"/>
    <property type="project" value="InterPro"/>
</dbReference>
<dbReference type="Gene3D" id="2.70.150.10">
    <property type="entry name" value="Calcium-transporting ATPase, cytoplasmic transduction domain A"/>
    <property type="match status" value="1"/>
</dbReference>
<comment type="subcellular location">
    <subcellularLocation>
        <location evidence="1">Cell membrane</location>
        <topology evidence="1">Multi-pass membrane protein</topology>
    </subcellularLocation>
</comment>
<dbReference type="InterPro" id="IPR036412">
    <property type="entry name" value="HAD-like_sf"/>
</dbReference>
<keyword evidence="10 11" id="KW-0472">Membrane</keyword>
<dbReference type="PRINTS" id="PR00119">
    <property type="entry name" value="CATATPASE"/>
</dbReference>
<comment type="caution">
    <text evidence="13">The sequence shown here is derived from an EMBL/GenBank/DDBJ whole genome shotgun (WGS) entry which is preliminary data.</text>
</comment>
<dbReference type="Pfam" id="PF00403">
    <property type="entry name" value="HMA"/>
    <property type="match status" value="1"/>
</dbReference>
<accession>A0A1F6DGR6</accession>
<evidence type="ECO:0000256" key="11">
    <source>
        <dbReference type="RuleBase" id="RU362081"/>
    </source>
</evidence>
<dbReference type="Gene3D" id="3.40.50.1000">
    <property type="entry name" value="HAD superfamily/HAD-like"/>
    <property type="match status" value="1"/>
</dbReference>
<dbReference type="GO" id="GO:0043682">
    <property type="term" value="F:P-type divalent copper transporter activity"/>
    <property type="evidence" value="ECO:0007669"/>
    <property type="project" value="TreeGrafter"/>
</dbReference>
<feature type="transmembrane region" description="Helical" evidence="11">
    <location>
        <begin position="389"/>
        <end position="409"/>
    </location>
</feature>
<dbReference type="Gene3D" id="3.40.1110.10">
    <property type="entry name" value="Calcium-transporting ATPase, cytoplasmic domain N"/>
    <property type="match status" value="1"/>
</dbReference>
<organism evidence="13 14">
    <name type="scientific">Candidatus Kaiserbacteria bacterium RIFCSPHIGHO2_02_FULL_50_50</name>
    <dbReference type="NCBI Taxonomy" id="1798492"/>
    <lineage>
        <taxon>Bacteria</taxon>
        <taxon>Candidatus Kaiseribacteriota</taxon>
    </lineage>
</organism>
<dbReference type="GO" id="GO:0005524">
    <property type="term" value="F:ATP binding"/>
    <property type="evidence" value="ECO:0007669"/>
    <property type="project" value="UniProtKB-UniRule"/>
</dbReference>
<feature type="transmembrane region" description="Helical" evidence="11">
    <location>
        <begin position="362"/>
        <end position="383"/>
    </location>
</feature>
<dbReference type="SUPFAM" id="SSF81665">
    <property type="entry name" value="Calcium ATPase, transmembrane domain M"/>
    <property type="match status" value="1"/>
</dbReference>
<dbReference type="SUPFAM" id="SSF55008">
    <property type="entry name" value="HMA, heavy metal-associated domain"/>
    <property type="match status" value="1"/>
</dbReference>
<evidence type="ECO:0000256" key="9">
    <source>
        <dbReference type="ARBA" id="ARBA00022989"/>
    </source>
</evidence>
<dbReference type="NCBIfam" id="TIGR01494">
    <property type="entry name" value="ATPase_P-type"/>
    <property type="match status" value="1"/>
</dbReference>
<keyword evidence="8" id="KW-1278">Translocase</keyword>
<keyword evidence="4 11" id="KW-0812">Transmembrane</keyword>
<name>A0A1F6DGR6_9BACT</name>
<keyword evidence="7 11" id="KW-0067">ATP-binding</keyword>
<dbReference type="Pfam" id="PF00702">
    <property type="entry name" value="Hydrolase"/>
    <property type="match status" value="1"/>
</dbReference>
<dbReference type="Pfam" id="PF00122">
    <property type="entry name" value="E1-E2_ATPase"/>
    <property type="match status" value="1"/>
</dbReference>
<evidence type="ECO:0000256" key="8">
    <source>
        <dbReference type="ARBA" id="ARBA00022967"/>
    </source>
</evidence>
<dbReference type="InterPro" id="IPR023299">
    <property type="entry name" value="ATPase_P-typ_cyto_dom_N"/>
</dbReference>
<feature type="transmembrane region" description="Helical" evidence="11">
    <location>
        <begin position="690"/>
        <end position="707"/>
    </location>
</feature>
<evidence type="ECO:0000256" key="5">
    <source>
        <dbReference type="ARBA" id="ARBA00022723"/>
    </source>
</evidence>
<dbReference type="CDD" id="cd00371">
    <property type="entry name" value="HMA"/>
    <property type="match status" value="1"/>
</dbReference>
<evidence type="ECO:0000256" key="2">
    <source>
        <dbReference type="ARBA" id="ARBA00006024"/>
    </source>
</evidence>
<dbReference type="PANTHER" id="PTHR43520:SF8">
    <property type="entry name" value="P-TYPE CU(+) TRANSPORTER"/>
    <property type="match status" value="1"/>
</dbReference>
<feature type="domain" description="HMA" evidence="12">
    <location>
        <begin position="1"/>
        <end position="66"/>
    </location>
</feature>
<feature type="transmembrane region" description="Helical" evidence="11">
    <location>
        <begin position="116"/>
        <end position="136"/>
    </location>
</feature>
<dbReference type="PROSITE" id="PS01047">
    <property type="entry name" value="HMA_1"/>
    <property type="match status" value="1"/>
</dbReference>
<dbReference type="SUPFAM" id="SSF56784">
    <property type="entry name" value="HAD-like"/>
    <property type="match status" value="1"/>
</dbReference>
<protein>
    <recommendedName>
        <fullName evidence="12">HMA domain-containing protein</fullName>
    </recommendedName>
</protein>
<dbReference type="InterPro" id="IPR006121">
    <property type="entry name" value="HMA_dom"/>
</dbReference>
<feature type="transmembrane region" description="Helical" evidence="11">
    <location>
        <begin position="713"/>
        <end position="731"/>
    </location>
</feature>
<evidence type="ECO:0000256" key="10">
    <source>
        <dbReference type="ARBA" id="ARBA00023136"/>
    </source>
</evidence>
<dbReference type="InterPro" id="IPR023214">
    <property type="entry name" value="HAD_sf"/>
</dbReference>
<dbReference type="InterPro" id="IPR023298">
    <property type="entry name" value="ATPase_P-typ_TM_dom_sf"/>
</dbReference>
<dbReference type="InterPro" id="IPR018303">
    <property type="entry name" value="ATPase_P-typ_P_site"/>
</dbReference>
<keyword evidence="6 11" id="KW-0547">Nucleotide-binding</keyword>
<evidence type="ECO:0000256" key="7">
    <source>
        <dbReference type="ARBA" id="ARBA00022840"/>
    </source>
</evidence>
<dbReference type="InterPro" id="IPR059000">
    <property type="entry name" value="ATPase_P-type_domA"/>
</dbReference>
<dbReference type="InterPro" id="IPR027256">
    <property type="entry name" value="P-typ_ATPase_IB"/>
</dbReference>
<evidence type="ECO:0000313" key="13">
    <source>
        <dbReference type="EMBL" id="OGG60232.1"/>
    </source>
</evidence>
<feature type="transmembrane region" description="Helical" evidence="11">
    <location>
        <begin position="210"/>
        <end position="228"/>
    </location>
</feature>
<evidence type="ECO:0000313" key="14">
    <source>
        <dbReference type="Proteomes" id="UP000178794"/>
    </source>
</evidence>
<dbReference type="GO" id="GO:0055070">
    <property type="term" value="P:copper ion homeostasis"/>
    <property type="evidence" value="ECO:0007669"/>
    <property type="project" value="TreeGrafter"/>
</dbReference>
<dbReference type="FunFam" id="2.70.150.10:FF:000020">
    <property type="entry name" value="Copper-exporting P-type ATPase A"/>
    <property type="match status" value="1"/>
</dbReference>
<dbReference type="InterPro" id="IPR017969">
    <property type="entry name" value="Heavy-metal-associated_CS"/>
</dbReference>
<dbReference type="STRING" id="1798492.A3C89_00495"/>
<evidence type="ECO:0000256" key="6">
    <source>
        <dbReference type="ARBA" id="ARBA00022741"/>
    </source>
</evidence>
<evidence type="ECO:0000256" key="3">
    <source>
        <dbReference type="ARBA" id="ARBA00022475"/>
    </source>
</evidence>
<dbReference type="GO" id="GO:0005886">
    <property type="term" value="C:plasma membrane"/>
    <property type="evidence" value="ECO:0007669"/>
    <property type="project" value="UniProtKB-SubCell"/>
</dbReference>
<dbReference type="CDD" id="cd02094">
    <property type="entry name" value="P-type_ATPase_Cu-like"/>
    <property type="match status" value="1"/>
</dbReference>